<protein>
    <recommendedName>
        <fullName evidence="4">Flagellar hook-associated protein 1</fullName>
    </recommendedName>
</protein>
<keyword evidence="9" id="KW-0966">Cell projection</keyword>
<keyword evidence="5" id="KW-0964">Secreted</keyword>
<accession>A0A096DCB6</accession>
<proteinExistence type="inferred from homology"/>
<dbReference type="AlphaFoldDB" id="A0A096DCB6"/>
<dbReference type="SUPFAM" id="SSF64518">
    <property type="entry name" value="Phase 1 flagellin"/>
    <property type="match status" value="1"/>
</dbReference>
<evidence type="ECO:0000256" key="4">
    <source>
        <dbReference type="ARBA" id="ARBA00016244"/>
    </source>
</evidence>
<dbReference type="HOGENOM" id="CLU_012762_1_1_9"/>
<dbReference type="PANTHER" id="PTHR30033">
    <property type="entry name" value="FLAGELLAR HOOK-ASSOCIATED PROTEIN 1"/>
    <property type="match status" value="1"/>
</dbReference>
<evidence type="ECO:0000256" key="5">
    <source>
        <dbReference type="ARBA" id="ARBA00022525"/>
    </source>
</evidence>
<evidence type="ECO:0000256" key="3">
    <source>
        <dbReference type="ARBA" id="ARBA00009677"/>
    </source>
</evidence>
<keyword evidence="9" id="KW-0969">Cilium</keyword>
<sequence length="532" mass="58084">MSSTFGSLTTVKLGIYAAQKGLDVTGNNITNINTNGYTRQRLDQVSLISGGSDRYHSQYNVRVGQGVLVNGVSQLRDPGLDISYRKSQADVGSADSWLAGLEKLAGILDEVGKGDGEQDDGLILNQLNDLRDLINKANTNGIEGYDSLIRQSADTLCDLFNSAAKALAELKTTFEGYLKQDVDEINSILSQIQELNVAIRNSDIRGDEGLELRDQRNLLLDTLSQHMKIDVTYSMEDVGGGLMVEKLTVKLATGDKNKLIDGEFATKVSTGDEQDGYTVRLDALKDMDGVKQNPNAGAFDTLKDTDLYGSLQSLREMLTEKGEYSTQAEINNDKDATVKRGIPYYQMALDSLANEFAEQMNALNQAQGVTGAGDLFMNRDNPGDKITAGNIAISKDWAEGKVHMLSSTDPNAPSDDRSNLARFLEVFSKEHRIDPSDIRQGAVGSSVSMSFEDWLLRTQSTLAEDQMGTTAKLNNYLTVNNTVYTDRDSVSGVDLNDEATNLMVYQKAYTAACRLMTVLEEALDSLINGMVV</sequence>
<dbReference type="NCBIfam" id="TIGR02492">
    <property type="entry name" value="flgK_ends"/>
    <property type="match status" value="1"/>
</dbReference>
<comment type="caution">
    <text evidence="9">The sequence shown here is derived from an EMBL/GenBank/DDBJ whole genome shotgun (WGS) entry which is preliminary data.</text>
</comment>
<dbReference type="eggNOG" id="COG1256">
    <property type="taxonomic scope" value="Bacteria"/>
</dbReference>
<evidence type="ECO:0000259" key="7">
    <source>
        <dbReference type="Pfam" id="PF06429"/>
    </source>
</evidence>
<dbReference type="PATRIC" id="fig|742738.3.peg.2288"/>
<reference evidence="9 10" key="1">
    <citation type="submission" date="2011-08" db="EMBL/GenBank/DDBJ databases">
        <title>The Genome Sequence of Clostridium orbiscindens 1_3_50AFAA.</title>
        <authorList>
            <consortium name="The Broad Institute Genome Sequencing Platform"/>
            <person name="Earl A."/>
            <person name="Ward D."/>
            <person name="Feldgarden M."/>
            <person name="Gevers D."/>
            <person name="Daigneault M."/>
            <person name="Strauss J."/>
            <person name="Allen-Vercoe E."/>
            <person name="Young S.K."/>
            <person name="Zeng Q."/>
            <person name="Gargeya S."/>
            <person name="Fitzgerald M."/>
            <person name="Haas B."/>
            <person name="Abouelleil A."/>
            <person name="Alvarado L."/>
            <person name="Arachchi H.M."/>
            <person name="Berlin A."/>
            <person name="Brown A."/>
            <person name="Chapman S.B."/>
            <person name="Chen Z."/>
            <person name="Dunbar C."/>
            <person name="Freedman E."/>
            <person name="Gearin G."/>
            <person name="Gellesch M."/>
            <person name="Goldberg J."/>
            <person name="Griggs A."/>
            <person name="Gujja S."/>
            <person name="Heiman D."/>
            <person name="Howarth C."/>
            <person name="Larson L."/>
            <person name="Lui A."/>
            <person name="MacDonald P.J.P."/>
            <person name="Montmayeur A."/>
            <person name="Murphy C."/>
            <person name="Neiman D."/>
            <person name="Pearson M."/>
            <person name="Priest M."/>
            <person name="Roberts A."/>
            <person name="Saif S."/>
            <person name="Shea T."/>
            <person name="Shenoy N."/>
            <person name="Sisk P."/>
            <person name="Stolte C."/>
            <person name="Sykes S."/>
            <person name="Wortman J."/>
            <person name="Nusbaum C."/>
            <person name="Birren B."/>
        </authorList>
    </citation>
    <scope>NUCLEOTIDE SEQUENCE [LARGE SCALE GENOMIC DNA]</scope>
    <source>
        <strain evidence="9 10">1_3_50AFAA</strain>
    </source>
</reference>
<dbReference type="GO" id="GO:0005576">
    <property type="term" value="C:extracellular region"/>
    <property type="evidence" value="ECO:0007669"/>
    <property type="project" value="UniProtKB-SubCell"/>
</dbReference>
<dbReference type="GO" id="GO:0044780">
    <property type="term" value="P:bacterial-type flagellum assembly"/>
    <property type="evidence" value="ECO:0007669"/>
    <property type="project" value="InterPro"/>
</dbReference>
<comment type="similarity">
    <text evidence="3">Belongs to the flagella basal body rod proteins family.</text>
</comment>
<dbReference type="EMBL" id="ADLO01000063">
    <property type="protein sequence ID" value="KGF55159.1"/>
    <property type="molecule type" value="Genomic_DNA"/>
</dbReference>
<evidence type="ECO:0000256" key="6">
    <source>
        <dbReference type="ARBA" id="ARBA00023143"/>
    </source>
</evidence>
<evidence type="ECO:0000259" key="8">
    <source>
        <dbReference type="Pfam" id="PF22638"/>
    </source>
</evidence>
<organism evidence="9 10">
    <name type="scientific">Flavonifractor plautii 1_3_50AFAA</name>
    <dbReference type="NCBI Taxonomy" id="742738"/>
    <lineage>
        <taxon>Bacteria</taxon>
        <taxon>Bacillati</taxon>
        <taxon>Bacillota</taxon>
        <taxon>Clostridia</taxon>
        <taxon>Eubacteriales</taxon>
        <taxon>Oscillospiraceae</taxon>
        <taxon>Flavonifractor</taxon>
    </lineage>
</organism>
<dbReference type="Pfam" id="PF22638">
    <property type="entry name" value="FlgK_D1"/>
    <property type="match status" value="1"/>
</dbReference>
<dbReference type="Proteomes" id="UP000029585">
    <property type="component" value="Unassembled WGS sequence"/>
</dbReference>
<gene>
    <name evidence="9" type="ORF">HMPREF9460_02226</name>
</gene>
<evidence type="ECO:0000313" key="9">
    <source>
        <dbReference type="EMBL" id="KGF55159.1"/>
    </source>
</evidence>
<dbReference type="GO" id="GO:0009424">
    <property type="term" value="C:bacterial-type flagellum hook"/>
    <property type="evidence" value="ECO:0007669"/>
    <property type="project" value="InterPro"/>
</dbReference>
<dbReference type="InterPro" id="IPR053927">
    <property type="entry name" value="FlgK_helical"/>
</dbReference>
<keyword evidence="10" id="KW-1185">Reference proteome</keyword>
<keyword evidence="9" id="KW-0282">Flagellum</keyword>
<name>A0A096DCB6_FLAPL</name>
<feature type="domain" description="Flagellar basal-body/hook protein C-terminal" evidence="7">
    <location>
        <begin position="490"/>
        <end position="528"/>
    </location>
</feature>
<dbReference type="InterPro" id="IPR010930">
    <property type="entry name" value="Flg_bb/hook_C_dom"/>
</dbReference>
<dbReference type="PANTHER" id="PTHR30033:SF2">
    <property type="entry name" value="FLAGELLAR HOOK PROTEIN"/>
    <property type="match status" value="1"/>
</dbReference>
<evidence type="ECO:0000256" key="2">
    <source>
        <dbReference type="ARBA" id="ARBA00004613"/>
    </source>
</evidence>
<dbReference type="GO" id="GO:0005198">
    <property type="term" value="F:structural molecule activity"/>
    <property type="evidence" value="ECO:0007669"/>
    <property type="project" value="InterPro"/>
</dbReference>
<dbReference type="InterPro" id="IPR002371">
    <property type="entry name" value="FlgK"/>
</dbReference>
<keyword evidence="6" id="KW-0975">Bacterial flagellum</keyword>
<dbReference type="RefSeq" id="WP_044941267.1">
    <property type="nucleotide sequence ID" value="NZ_KN174163.1"/>
</dbReference>
<evidence type="ECO:0000256" key="1">
    <source>
        <dbReference type="ARBA" id="ARBA00004365"/>
    </source>
</evidence>
<feature type="domain" description="Flagellar hook-associated protein FlgK helical" evidence="8">
    <location>
        <begin position="147"/>
        <end position="373"/>
    </location>
</feature>
<comment type="subcellular location">
    <subcellularLocation>
        <location evidence="1">Bacterial flagellum</location>
    </subcellularLocation>
    <subcellularLocation>
        <location evidence="2">Secreted</location>
    </subcellularLocation>
</comment>
<evidence type="ECO:0000313" key="10">
    <source>
        <dbReference type="Proteomes" id="UP000029585"/>
    </source>
</evidence>
<dbReference type="Pfam" id="PF06429">
    <property type="entry name" value="Flg_bbr_C"/>
    <property type="match status" value="1"/>
</dbReference>